<dbReference type="InterPro" id="IPR051169">
    <property type="entry name" value="NADH-Q_oxidoreductase"/>
</dbReference>
<dbReference type="EMBL" id="CP021455">
    <property type="protein sequence ID" value="ARU05756.1"/>
    <property type="molecule type" value="Genomic_DNA"/>
</dbReference>
<dbReference type="PANTHER" id="PTHR42913:SF3">
    <property type="entry name" value="64 KDA MITOCHONDRIAL NADH DEHYDROGENASE (EUROFUNG)"/>
    <property type="match status" value="1"/>
</dbReference>
<comment type="similarity">
    <text evidence="2">Belongs to the NADH dehydrogenase family.</text>
</comment>
<dbReference type="GO" id="GO:0019646">
    <property type="term" value="P:aerobic electron transport chain"/>
    <property type="evidence" value="ECO:0007669"/>
    <property type="project" value="TreeGrafter"/>
</dbReference>
<gene>
    <name evidence="7" type="ORF">CCO03_14640</name>
</gene>
<evidence type="ECO:0000256" key="5">
    <source>
        <dbReference type="ARBA" id="ARBA00023002"/>
    </source>
</evidence>
<dbReference type="PANTHER" id="PTHR42913">
    <property type="entry name" value="APOPTOSIS-INDUCING FACTOR 1"/>
    <property type="match status" value="1"/>
</dbReference>
<sequence>MHFDIVIVGGGAGGLELAARLGRQLGKRQGRERVLLIDKFSFHIWKPTLHEVAAGTLDAHQEGLSYTVLARRNHFSFTLGELTALDTERQSLTLAPLCNDRGEEIVPERTVSYQRLVLALGSGSNAFGTPGIEHAYLLENVRDAQRFHADWLHACAHAAFADSHALSVAIVGAGATGVELSAELLEAHAELQDSMSTNQRFRLDIQLLEGGDRILGGLPPRISEQATLALQRRQVQVLTSTRVLALHPGRLETTAGDIPADLIVWAAGIKAADTNARLGLTVNRLNQFVVDDHLRTSASHVLALGDCAACPWEDGKTVPARAQAAHQQASYLAKVLHAFLQQGEHSAPFVYRDFGSLVSLGDNAGVGNLMGGLSGRNFFVQGLLAKWMYMSLHLNHHRAILGTTKTVVLALARLLQTRVSGRLKLH</sequence>
<keyword evidence="4" id="KW-0274">FAD</keyword>
<keyword evidence="8" id="KW-1185">Reference proteome</keyword>
<comment type="cofactor">
    <cofactor evidence="1">
        <name>FAD</name>
        <dbReference type="ChEBI" id="CHEBI:57692"/>
    </cofactor>
</comment>
<dbReference type="RefSeq" id="WP_087282231.1">
    <property type="nucleotide sequence ID" value="NZ_CP021455.1"/>
</dbReference>
<evidence type="ECO:0000259" key="6">
    <source>
        <dbReference type="Pfam" id="PF07992"/>
    </source>
</evidence>
<proteinExistence type="inferred from homology"/>
<keyword evidence="5" id="KW-0560">Oxidoreductase</keyword>
<dbReference type="PRINTS" id="PR00411">
    <property type="entry name" value="PNDRDTASEI"/>
</dbReference>
<dbReference type="KEGG" id="cser:CCO03_14640"/>
<dbReference type="Pfam" id="PF07992">
    <property type="entry name" value="Pyr_redox_2"/>
    <property type="match status" value="1"/>
</dbReference>
<reference evidence="7 8" key="1">
    <citation type="submission" date="2017-05" db="EMBL/GenBank/DDBJ databases">
        <authorList>
            <person name="Song R."/>
            <person name="Chenine A.L."/>
            <person name="Ruprecht R.M."/>
        </authorList>
    </citation>
    <scope>NUCLEOTIDE SEQUENCE [LARGE SCALE GENOMIC DNA]</scope>
    <source>
        <strain evidence="7 8">DSM 26136</strain>
    </source>
</reference>
<protein>
    <submittedName>
        <fullName evidence="7">FAD-dependent oxidoreductase</fullName>
    </submittedName>
</protein>
<dbReference type="Proteomes" id="UP000196138">
    <property type="component" value="Chromosome"/>
</dbReference>
<evidence type="ECO:0000256" key="4">
    <source>
        <dbReference type="ARBA" id="ARBA00022827"/>
    </source>
</evidence>
<dbReference type="SUPFAM" id="SSF51905">
    <property type="entry name" value="FAD/NAD(P)-binding domain"/>
    <property type="match status" value="1"/>
</dbReference>
<dbReference type="InterPro" id="IPR023753">
    <property type="entry name" value="FAD/NAD-binding_dom"/>
</dbReference>
<dbReference type="OrthoDB" id="9781621at2"/>
<evidence type="ECO:0000256" key="1">
    <source>
        <dbReference type="ARBA" id="ARBA00001974"/>
    </source>
</evidence>
<dbReference type="GO" id="GO:0003955">
    <property type="term" value="F:NAD(P)H dehydrogenase (quinone) activity"/>
    <property type="evidence" value="ECO:0007669"/>
    <property type="project" value="TreeGrafter"/>
</dbReference>
<evidence type="ECO:0000256" key="3">
    <source>
        <dbReference type="ARBA" id="ARBA00022630"/>
    </source>
</evidence>
<dbReference type="AlphaFoldDB" id="A0A1Y0EQA7"/>
<evidence type="ECO:0000313" key="7">
    <source>
        <dbReference type="EMBL" id="ARU05756.1"/>
    </source>
</evidence>
<feature type="domain" description="FAD/NAD(P)-binding" evidence="6">
    <location>
        <begin position="3"/>
        <end position="329"/>
    </location>
</feature>
<name>A0A1Y0EQA7_9BURK</name>
<evidence type="ECO:0000313" key="8">
    <source>
        <dbReference type="Proteomes" id="UP000196138"/>
    </source>
</evidence>
<dbReference type="Gene3D" id="3.50.50.100">
    <property type="match status" value="1"/>
</dbReference>
<evidence type="ECO:0000256" key="2">
    <source>
        <dbReference type="ARBA" id="ARBA00005272"/>
    </source>
</evidence>
<accession>A0A1Y0EQA7</accession>
<organism evidence="7 8">
    <name type="scientific">Comamonas serinivorans</name>
    <dbReference type="NCBI Taxonomy" id="1082851"/>
    <lineage>
        <taxon>Bacteria</taxon>
        <taxon>Pseudomonadati</taxon>
        <taxon>Pseudomonadota</taxon>
        <taxon>Betaproteobacteria</taxon>
        <taxon>Burkholderiales</taxon>
        <taxon>Comamonadaceae</taxon>
        <taxon>Comamonas</taxon>
    </lineage>
</organism>
<dbReference type="PRINTS" id="PR00368">
    <property type="entry name" value="FADPNR"/>
</dbReference>
<keyword evidence="3" id="KW-0285">Flavoprotein</keyword>
<dbReference type="InterPro" id="IPR036188">
    <property type="entry name" value="FAD/NAD-bd_sf"/>
</dbReference>